<dbReference type="GO" id="GO:0008773">
    <property type="term" value="F:[protein-PII] uridylyltransferase activity"/>
    <property type="evidence" value="ECO:0007669"/>
    <property type="project" value="InterPro"/>
</dbReference>
<dbReference type="InterPro" id="IPR043519">
    <property type="entry name" value="NT_sf"/>
</dbReference>
<dbReference type="KEGG" id="ddo:I597_0422"/>
<evidence type="ECO:0000256" key="2">
    <source>
        <dbReference type="PROSITE-ProRule" id="PRU00703"/>
    </source>
</evidence>
<dbReference type="Gene3D" id="3.10.580.10">
    <property type="entry name" value="CBS-domain"/>
    <property type="match status" value="1"/>
</dbReference>
<dbReference type="EMBL" id="JSAQ01000001">
    <property type="protein sequence ID" value="KGO06750.1"/>
    <property type="molecule type" value="Genomic_DNA"/>
</dbReference>
<evidence type="ECO:0000256" key="1">
    <source>
        <dbReference type="ARBA" id="ARBA00022737"/>
    </source>
</evidence>
<keyword evidence="1" id="KW-0677">Repeat</keyword>
<dbReference type="CDD" id="cd05401">
    <property type="entry name" value="NT_GlnE_GlnD_like"/>
    <property type="match status" value="1"/>
</dbReference>
<keyword evidence="6" id="KW-1185">Reference proteome</keyword>
<feature type="domain" description="Cyclic nucleotide-binding" evidence="3">
    <location>
        <begin position="54"/>
        <end position="137"/>
    </location>
</feature>
<dbReference type="PROSITE" id="PS51371">
    <property type="entry name" value="CBS"/>
    <property type="match status" value="2"/>
</dbReference>
<dbReference type="SUPFAM" id="SSF54631">
    <property type="entry name" value="CBS-domain pair"/>
    <property type="match status" value="1"/>
</dbReference>
<proteinExistence type="predicted"/>
<dbReference type="SMART" id="SM00100">
    <property type="entry name" value="cNMP"/>
    <property type="match status" value="1"/>
</dbReference>
<evidence type="ECO:0000313" key="5">
    <source>
        <dbReference type="EMBL" id="KGO06750.1"/>
    </source>
</evidence>
<dbReference type="Gene3D" id="2.60.120.10">
    <property type="entry name" value="Jelly Rolls"/>
    <property type="match status" value="1"/>
</dbReference>
<dbReference type="InterPro" id="IPR018821">
    <property type="entry name" value="DUF294_put_nucleoTrafse_sb-bd"/>
</dbReference>
<dbReference type="PROSITE" id="PS50042">
    <property type="entry name" value="CNMP_BINDING_3"/>
    <property type="match status" value="1"/>
</dbReference>
<feature type="domain" description="CBS" evidence="4">
    <location>
        <begin position="170"/>
        <end position="225"/>
    </location>
</feature>
<protein>
    <submittedName>
        <fullName evidence="5">Nucleotidyltransferase</fullName>
    </submittedName>
</protein>
<dbReference type="Pfam" id="PF00571">
    <property type="entry name" value="CBS"/>
    <property type="match status" value="2"/>
</dbReference>
<dbReference type="CDD" id="cd00038">
    <property type="entry name" value="CAP_ED"/>
    <property type="match status" value="1"/>
</dbReference>
<name>A0A0A2H280_9FLAO</name>
<dbReference type="AlphaFoldDB" id="A0A0A2H280"/>
<evidence type="ECO:0000259" key="3">
    <source>
        <dbReference type="PROSITE" id="PS50042"/>
    </source>
</evidence>
<dbReference type="InterPro" id="IPR014710">
    <property type="entry name" value="RmlC-like_jellyroll"/>
</dbReference>
<dbReference type="PANTHER" id="PTHR48108">
    <property type="entry name" value="CBS DOMAIN-CONTAINING PROTEIN CBSX2, CHLOROPLASTIC"/>
    <property type="match status" value="1"/>
</dbReference>
<dbReference type="RefSeq" id="WP_035325927.1">
    <property type="nucleotide sequence ID" value="NZ_CP015125.1"/>
</dbReference>
<dbReference type="SUPFAM" id="SSF51206">
    <property type="entry name" value="cAMP-binding domain-like"/>
    <property type="match status" value="1"/>
</dbReference>
<evidence type="ECO:0000313" key="6">
    <source>
        <dbReference type="Proteomes" id="UP000030140"/>
    </source>
</evidence>
<feature type="domain" description="CBS" evidence="4">
    <location>
        <begin position="234"/>
        <end position="294"/>
    </location>
</feature>
<dbReference type="SMART" id="SM00116">
    <property type="entry name" value="CBS"/>
    <property type="match status" value="2"/>
</dbReference>
<dbReference type="InterPro" id="IPR000595">
    <property type="entry name" value="cNMP-bd_dom"/>
</dbReference>
<dbReference type="InterPro" id="IPR018490">
    <property type="entry name" value="cNMP-bd_dom_sf"/>
</dbReference>
<evidence type="ECO:0000259" key="4">
    <source>
        <dbReference type="PROSITE" id="PS51371"/>
    </source>
</evidence>
<dbReference type="InterPro" id="IPR000644">
    <property type="entry name" value="CBS_dom"/>
</dbReference>
<dbReference type="SUPFAM" id="SSF81301">
    <property type="entry name" value="Nucleotidyltransferase"/>
    <property type="match status" value="1"/>
</dbReference>
<keyword evidence="2" id="KW-0129">CBS domain</keyword>
<dbReference type="InterPro" id="IPR005105">
    <property type="entry name" value="GlnD_Uridyltrans_N"/>
</dbReference>
<dbReference type="PATRIC" id="fig|1300343.5.peg.425"/>
<organism evidence="5 6">
    <name type="scientific">Dokdonia donghaensis DSW-1</name>
    <dbReference type="NCBI Taxonomy" id="1300343"/>
    <lineage>
        <taxon>Bacteria</taxon>
        <taxon>Pseudomonadati</taxon>
        <taxon>Bacteroidota</taxon>
        <taxon>Flavobacteriia</taxon>
        <taxon>Flavobacteriales</taxon>
        <taxon>Flavobacteriaceae</taxon>
        <taxon>Dokdonia</taxon>
    </lineage>
</organism>
<comment type="caution">
    <text evidence="5">The sequence shown here is derived from an EMBL/GenBank/DDBJ whole genome shotgun (WGS) entry which is preliminary data.</text>
</comment>
<dbReference type="Pfam" id="PF03445">
    <property type="entry name" value="DUF294"/>
    <property type="match status" value="1"/>
</dbReference>
<reference evidence="5 6" key="1">
    <citation type="submission" date="2014-10" db="EMBL/GenBank/DDBJ databases">
        <title>Draft genome sequence of the proteorhodopsin-containing marine bacterium Dokdonia donghaensis.</title>
        <authorList>
            <person name="Gomez-Consarnau L."/>
            <person name="Gonzalez J.M."/>
            <person name="Riedel T."/>
            <person name="Jaenicke S."/>
            <person name="Wagner-Doebler I."/>
            <person name="Fuhrman J.A."/>
        </authorList>
    </citation>
    <scope>NUCLEOTIDE SEQUENCE [LARGE SCALE GENOMIC DNA]</scope>
    <source>
        <strain evidence="5 6">DSW-1</strain>
    </source>
</reference>
<dbReference type="Proteomes" id="UP000030140">
    <property type="component" value="Unassembled WGS sequence"/>
</dbReference>
<dbReference type="Pfam" id="PF00027">
    <property type="entry name" value="cNMP_binding"/>
    <property type="match status" value="1"/>
</dbReference>
<dbReference type="Pfam" id="PF10335">
    <property type="entry name" value="DUF294_C"/>
    <property type="match status" value="1"/>
</dbReference>
<dbReference type="PANTHER" id="PTHR48108:SF34">
    <property type="entry name" value="CBS DOMAIN-CONTAINING PROTEIN YHCV"/>
    <property type="match status" value="1"/>
</dbReference>
<sequence>MQNTIATRIYDFLKQFPPFQFMASDDLFKISTLATVLYLDKDQILFSRDELYSDRFYIVQQGAIKLTRPSGNKTKVVDICDEGDLFGLKVTSENTYRTTATANEETIIYTIPVEAFSAFAKANKAISNYLIASFASNIKDPYTLQQNGSLLNTYEPDRNQDLLGLQQANYSKNVISCDPSATVQEAAQLMQSSRIGSLVVTSNELPVGILTNRELRNAIASGTDTTSTLTKNIMIHPVVCAPGDITVGQAQLMLIKYGVNHLVITKDGTDRSAIIGILSKHDIVVSFGNSPAELIKEIKRVEKTKLLRMSWEKATVILTNYLNQGLPLSHILNIFSELKGALIYRTMELSLAKMSEPPPVPFTWLALGSQGREEQLLYTDQDNALVYQNVPAEKEEATKAYFLRLANRMNKRLHKIGYDYCPADMMGSNPLYCLPISEWKEKFKGWIYDPSPESMLLSGIFFDYRRTFGSQQLVNELTTHIYSLLGDSSIFYRFMAKDALKNPPPVSFFRNFLVESDGAHKDEFDIKNRAMAPLIGAARVLSLYHGLKNVNRTSTRYEQLAMLEPENRELYESCAYAFKALLKFRVQQGLKNGDSGRFIQLESLSKSDRLKLKRCFKPLRDVQEVLRVRFQTQNLS</sequence>
<dbReference type="OrthoDB" id="9810963at2"/>
<dbReference type="InterPro" id="IPR046342">
    <property type="entry name" value="CBS_dom_sf"/>
</dbReference>
<dbReference type="InterPro" id="IPR051462">
    <property type="entry name" value="CBS_domain-containing"/>
</dbReference>
<gene>
    <name evidence="5" type="ORF">NV36_07765</name>
</gene>
<accession>A0A0A2H280</accession>
<keyword evidence="5" id="KW-0808">Transferase</keyword>